<keyword evidence="3" id="KW-0732">Signal</keyword>
<keyword evidence="2" id="KW-1133">Transmembrane helix</keyword>
<evidence type="ECO:0008006" key="6">
    <source>
        <dbReference type="Google" id="ProtNLM"/>
    </source>
</evidence>
<evidence type="ECO:0000256" key="2">
    <source>
        <dbReference type="SAM" id="Phobius"/>
    </source>
</evidence>
<reference evidence="4 5" key="1">
    <citation type="submission" date="2020-05" db="EMBL/GenBank/DDBJ databases">
        <authorList>
            <person name="Campoy J."/>
            <person name="Schneeberger K."/>
            <person name="Spophaly S."/>
        </authorList>
    </citation>
    <scope>NUCLEOTIDE SEQUENCE [LARGE SCALE GENOMIC DNA]</scope>
    <source>
        <strain evidence="4">PruArmRojPasFocal</strain>
    </source>
</reference>
<keyword evidence="2" id="KW-0812">Transmembrane</keyword>
<name>A0A6J5UWS9_PRUAR</name>
<proteinExistence type="predicted"/>
<evidence type="ECO:0000256" key="1">
    <source>
        <dbReference type="SAM" id="MobiDB-lite"/>
    </source>
</evidence>
<protein>
    <recommendedName>
        <fullName evidence="6">Cathepsin propeptide inhibitor domain-containing protein</fullName>
    </recommendedName>
</protein>
<organism evidence="4 5">
    <name type="scientific">Prunus armeniaca</name>
    <name type="common">Apricot</name>
    <name type="synonym">Armeniaca vulgaris</name>
    <dbReference type="NCBI Taxonomy" id="36596"/>
    <lineage>
        <taxon>Eukaryota</taxon>
        <taxon>Viridiplantae</taxon>
        <taxon>Streptophyta</taxon>
        <taxon>Embryophyta</taxon>
        <taxon>Tracheophyta</taxon>
        <taxon>Spermatophyta</taxon>
        <taxon>Magnoliopsida</taxon>
        <taxon>eudicotyledons</taxon>
        <taxon>Gunneridae</taxon>
        <taxon>Pentapetalae</taxon>
        <taxon>rosids</taxon>
        <taxon>fabids</taxon>
        <taxon>Rosales</taxon>
        <taxon>Rosaceae</taxon>
        <taxon>Amygdaloideae</taxon>
        <taxon>Amygdaleae</taxon>
        <taxon>Prunus</taxon>
    </lineage>
</organism>
<evidence type="ECO:0000313" key="5">
    <source>
        <dbReference type="Proteomes" id="UP000507222"/>
    </source>
</evidence>
<evidence type="ECO:0000256" key="3">
    <source>
        <dbReference type="SAM" id="SignalP"/>
    </source>
</evidence>
<sequence>MTFFFTRMLFIIMILVGTCVASISQSQATATAVNITEEFERSLTEIERSFLNSEERERRFAIFKNNFDKKQEQGDDDDNSSSSHTPRFSGSCAGTSYFNSSMINFWFNIFLLVFICLFFLTIQLRSVAIRLFNSTKRAFL</sequence>
<keyword evidence="2" id="KW-0472">Membrane</keyword>
<dbReference type="EMBL" id="CAEKDK010000005">
    <property type="protein sequence ID" value="CAB4280077.1"/>
    <property type="molecule type" value="Genomic_DNA"/>
</dbReference>
<gene>
    <name evidence="4" type="ORF">CURHAP_LOCUS32823</name>
</gene>
<feature type="transmembrane region" description="Helical" evidence="2">
    <location>
        <begin position="105"/>
        <end position="127"/>
    </location>
</feature>
<dbReference type="Proteomes" id="UP000507222">
    <property type="component" value="Unassembled WGS sequence"/>
</dbReference>
<evidence type="ECO:0000313" key="4">
    <source>
        <dbReference type="EMBL" id="CAB4280077.1"/>
    </source>
</evidence>
<dbReference type="AlphaFoldDB" id="A0A6J5UWS9"/>
<feature type="region of interest" description="Disordered" evidence="1">
    <location>
        <begin position="65"/>
        <end position="88"/>
    </location>
</feature>
<feature type="chain" id="PRO_5026768245" description="Cathepsin propeptide inhibitor domain-containing protein" evidence="3">
    <location>
        <begin position="22"/>
        <end position="140"/>
    </location>
</feature>
<accession>A0A6J5UWS9</accession>
<feature type="signal peptide" evidence="3">
    <location>
        <begin position="1"/>
        <end position="21"/>
    </location>
</feature>